<keyword evidence="2" id="KW-1185">Reference proteome</keyword>
<name>A0ABT7UH03_9FIRM</name>
<evidence type="ECO:0008006" key="3">
    <source>
        <dbReference type="Google" id="ProtNLM"/>
    </source>
</evidence>
<dbReference type="RefSeq" id="WP_289527367.1">
    <property type="nucleotide sequence ID" value="NZ_JAUDCK010000008.1"/>
</dbReference>
<dbReference type="EMBL" id="JAUDCK010000008">
    <property type="protein sequence ID" value="MDM8195416.1"/>
    <property type="molecule type" value="Genomic_DNA"/>
</dbReference>
<gene>
    <name evidence="1" type="ORF">QUV98_03675</name>
</gene>
<reference evidence="2" key="1">
    <citation type="submission" date="2023-06" db="EMBL/GenBank/DDBJ databases">
        <title>Identification and characterization of horizontal gene transfer across gut microbiota members of farm animals based on homology search.</title>
        <authorList>
            <person name="Zeman M."/>
            <person name="Kubasova T."/>
            <person name="Jahodarova E."/>
            <person name="Nykrynova M."/>
            <person name="Rychlik I."/>
        </authorList>
    </citation>
    <scope>NUCLEOTIDE SEQUENCE [LARGE SCALE GENOMIC DNA]</scope>
    <source>
        <strain evidence="2">ET341</strain>
    </source>
</reference>
<proteinExistence type="predicted"/>
<protein>
    <recommendedName>
        <fullName evidence="3">Transcriptional regulator</fullName>
    </recommendedName>
</protein>
<comment type="caution">
    <text evidence="1">The sequence shown here is derived from an EMBL/GenBank/DDBJ whole genome shotgun (WGS) entry which is preliminary data.</text>
</comment>
<dbReference type="Proteomes" id="UP001529275">
    <property type="component" value="Unassembled WGS sequence"/>
</dbReference>
<accession>A0ABT7UH03</accession>
<evidence type="ECO:0000313" key="2">
    <source>
        <dbReference type="Proteomes" id="UP001529275"/>
    </source>
</evidence>
<evidence type="ECO:0000313" key="1">
    <source>
        <dbReference type="EMBL" id="MDM8195416.1"/>
    </source>
</evidence>
<organism evidence="1 2">
    <name type="scientific">Massilimicrobiota timonensis</name>
    <dbReference type="NCBI Taxonomy" id="1776392"/>
    <lineage>
        <taxon>Bacteria</taxon>
        <taxon>Bacillati</taxon>
        <taxon>Bacillota</taxon>
        <taxon>Erysipelotrichia</taxon>
        <taxon>Erysipelotrichales</taxon>
        <taxon>Erysipelotrichaceae</taxon>
        <taxon>Massilimicrobiota</taxon>
    </lineage>
</organism>
<sequence>MYSDPKMSEQLNKIDEYYYNDVEEECYHFLIQYLQEYKDEFIEK</sequence>